<keyword evidence="7" id="KW-1185">Reference proteome</keyword>
<protein>
    <submittedName>
        <fullName evidence="6">Fumarate reductase subunit D</fullName>
    </submittedName>
</protein>
<dbReference type="GO" id="GO:0006106">
    <property type="term" value="P:fumarate metabolic process"/>
    <property type="evidence" value="ECO:0007669"/>
    <property type="project" value="InterPro"/>
</dbReference>
<evidence type="ECO:0000313" key="7">
    <source>
        <dbReference type="Proteomes" id="UP000623250"/>
    </source>
</evidence>
<dbReference type="Gene3D" id="1.20.1300.10">
    <property type="entry name" value="Fumarate reductase/succinate dehydrogenase, transmembrane subunit"/>
    <property type="match status" value="1"/>
</dbReference>
<dbReference type="RefSeq" id="WP_037232845.1">
    <property type="nucleotide sequence ID" value="NZ_JAEMUK010000081.1"/>
</dbReference>
<dbReference type="GO" id="GO:0016020">
    <property type="term" value="C:membrane"/>
    <property type="evidence" value="ECO:0007669"/>
    <property type="project" value="InterPro"/>
</dbReference>
<dbReference type="AlphaFoldDB" id="A0A8I1KL12"/>
<name>A0A8I1KL12_9HYPH</name>
<accession>A0A8I1KL12</accession>
<evidence type="ECO:0000256" key="3">
    <source>
        <dbReference type="ARBA" id="ARBA00022989"/>
    </source>
</evidence>
<dbReference type="InterPro" id="IPR003418">
    <property type="entry name" value="Fumarate_red_D"/>
</dbReference>
<dbReference type="InterPro" id="IPR034804">
    <property type="entry name" value="SQR/QFR_C/D"/>
</dbReference>
<feature type="transmembrane region" description="Helical" evidence="5">
    <location>
        <begin position="12"/>
        <end position="39"/>
    </location>
</feature>
<evidence type="ECO:0000313" key="6">
    <source>
        <dbReference type="EMBL" id="MBJ7544779.1"/>
    </source>
</evidence>
<keyword evidence="4 5" id="KW-0472">Membrane</keyword>
<dbReference type="EMBL" id="JAEMUK010000081">
    <property type="protein sequence ID" value="MBJ7544779.1"/>
    <property type="molecule type" value="Genomic_DNA"/>
</dbReference>
<feature type="transmembrane region" description="Helical" evidence="5">
    <location>
        <begin position="59"/>
        <end position="80"/>
    </location>
</feature>
<keyword evidence="3 5" id="KW-1133">Transmembrane helix</keyword>
<reference evidence="6 7" key="1">
    <citation type="submission" date="2020-12" db="EMBL/GenBank/DDBJ databases">
        <title>Revised draft genomes of Rhodomicrobium vannielii ATCC 17100 and Rhodomicrobium udaipurense JA643.</title>
        <authorList>
            <person name="Conners E.M."/>
            <person name="Davenport E.J."/>
            <person name="Bose A."/>
        </authorList>
    </citation>
    <scope>NUCLEOTIDE SEQUENCE [LARGE SCALE GENOMIC DNA]</scope>
    <source>
        <strain evidence="6 7">JA643</strain>
    </source>
</reference>
<gene>
    <name evidence="6" type="ORF">JDN41_14590</name>
</gene>
<dbReference type="SUPFAM" id="SSF81343">
    <property type="entry name" value="Fumarate reductase respiratory complex transmembrane subunits"/>
    <property type="match status" value="1"/>
</dbReference>
<evidence type="ECO:0000256" key="2">
    <source>
        <dbReference type="ARBA" id="ARBA00022692"/>
    </source>
</evidence>
<keyword evidence="2 5" id="KW-0812">Transmembrane</keyword>
<dbReference type="NCBIfam" id="NF003977">
    <property type="entry name" value="PRK05470.1-1"/>
    <property type="match status" value="1"/>
</dbReference>
<evidence type="ECO:0000256" key="4">
    <source>
        <dbReference type="ARBA" id="ARBA00023136"/>
    </source>
</evidence>
<proteinExistence type="predicted"/>
<evidence type="ECO:0000256" key="1">
    <source>
        <dbReference type="ARBA" id="ARBA00022475"/>
    </source>
</evidence>
<comment type="caution">
    <text evidence="6">The sequence shown here is derived from an EMBL/GenBank/DDBJ whole genome shotgun (WGS) entry which is preliminary data.</text>
</comment>
<feature type="transmembrane region" description="Helical" evidence="5">
    <location>
        <begin position="101"/>
        <end position="123"/>
    </location>
</feature>
<dbReference type="Pfam" id="PF02313">
    <property type="entry name" value="Fumarate_red_D"/>
    <property type="match status" value="1"/>
</dbReference>
<dbReference type="Proteomes" id="UP000623250">
    <property type="component" value="Unassembled WGS sequence"/>
</dbReference>
<evidence type="ECO:0000256" key="5">
    <source>
        <dbReference type="SAM" id="Phobius"/>
    </source>
</evidence>
<organism evidence="6 7">
    <name type="scientific">Rhodomicrobium udaipurense</name>
    <dbReference type="NCBI Taxonomy" id="1202716"/>
    <lineage>
        <taxon>Bacteria</taxon>
        <taxon>Pseudomonadati</taxon>
        <taxon>Pseudomonadota</taxon>
        <taxon>Alphaproteobacteria</taxon>
        <taxon>Hyphomicrobiales</taxon>
        <taxon>Hyphomicrobiaceae</taxon>
        <taxon>Rhodomicrobium</taxon>
    </lineage>
</organism>
<keyword evidence="1" id="KW-1003">Cell membrane</keyword>
<sequence>MPHAPEKRSNAPVFWLLFGAGGTLSALFGVGLILVTGFLAPQGIGISADALSYENALAFTQNGLGKAVIWAVISLFFWHAAERFYLTLKDMHVFSDTGRRLLTYGVAAVVTVATAGLLLAIGFNQTM</sequence>